<evidence type="ECO:0000313" key="2">
    <source>
        <dbReference type="Proteomes" id="UP001477278"/>
    </source>
</evidence>
<dbReference type="RefSeq" id="WP_347690457.1">
    <property type="nucleotide sequence ID" value="NZ_JBDPZN010000005.1"/>
</dbReference>
<reference evidence="1 2" key="1">
    <citation type="submission" date="2024-05" db="EMBL/GenBank/DDBJ databases">
        <title>Genome sequencing of Marine Estuary Bacteria, Shewanella vesiculosa and S. baltica, and Pseudomonas syringae.</title>
        <authorList>
            <person name="Gurung A."/>
            <person name="Maclea K.S."/>
        </authorList>
    </citation>
    <scope>NUCLEOTIDE SEQUENCE [LARGE SCALE GENOMIC DNA]</scope>
    <source>
        <strain evidence="1 2">1A</strain>
    </source>
</reference>
<name>A0ABV0FR88_9GAMM</name>
<sequence>MEIDFSKVIPVSDMKGQSDRETEELNAYLVEAIEEVDFYTWHDGILKSYFGLGIGGIYAVFLFEVAANREDVDNFIWVVVGDLLTAYITSECAPNPACALDGYIGAMEEWVEAALTGKSVKDLIPVNTLPTIANGKSLKTRLEFLDQNVLVNYQPDLES</sequence>
<evidence type="ECO:0000313" key="1">
    <source>
        <dbReference type="EMBL" id="MEO3683358.1"/>
    </source>
</evidence>
<accession>A0ABV0FR88</accession>
<proteinExistence type="predicted"/>
<dbReference type="EMBL" id="JBDPZN010000005">
    <property type="protein sequence ID" value="MEO3683358.1"/>
    <property type="molecule type" value="Genomic_DNA"/>
</dbReference>
<protein>
    <submittedName>
        <fullName evidence="1">Uncharacterized protein</fullName>
    </submittedName>
</protein>
<comment type="caution">
    <text evidence="1">The sequence shown here is derived from an EMBL/GenBank/DDBJ whole genome shotgun (WGS) entry which is preliminary data.</text>
</comment>
<dbReference type="Proteomes" id="UP001477278">
    <property type="component" value="Unassembled WGS sequence"/>
</dbReference>
<gene>
    <name evidence="1" type="ORF">ABHN84_13790</name>
</gene>
<organism evidence="1 2">
    <name type="scientific">Shewanella vesiculosa</name>
    <dbReference type="NCBI Taxonomy" id="518738"/>
    <lineage>
        <taxon>Bacteria</taxon>
        <taxon>Pseudomonadati</taxon>
        <taxon>Pseudomonadota</taxon>
        <taxon>Gammaproteobacteria</taxon>
        <taxon>Alteromonadales</taxon>
        <taxon>Shewanellaceae</taxon>
        <taxon>Shewanella</taxon>
    </lineage>
</organism>
<keyword evidence="2" id="KW-1185">Reference proteome</keyword>